<keyword evidence="1" id="KW-0548">Nucleotidyltransferase</keyword>
<dbReference type="CDD" id="cd02513">
    <property type="entry name" value="CMP-NeuAc_Synthase"/>
    <property type="match status" value="1"/>
</dbReference>
<dbReference type="GO" id="GO:0008781">
    <property type="term" value="F:N-acylneuraminate cytidylyltransferase activity"/>
    <property type="evidence" value="ECO:0007669"/>
    <property type="project" value="TreeGrafter"/>
</dbReference>
<dbReference type="STRING" id="587909.SAMN05421810_107190"/>
<organism evidence="1 2">
    <name type="scientific">Amycolatopsis arida</name>
    <dbReference type="NCBI Taxonomy" id="587909"/>
    <lineage>
        <taxon>Bacteria</taxon>
        <taxon>Bacillati</taxon>
        <taxon>Actinomycetota</taxon>
        <taxon>Actinomycetes</taxon>
        <taxon>Pseudonocardiales</taxon>
        <taxon>Pseudonocardiaceae</taxon>
        <taxon>Amycolatopsis</taxon>
    </lineage>
</organism>
<dbReference type="InterPro" id="IPR029044">
    <property type="entry name" value="Nucleotide-diphossugar_trans"/>
</dbReference>
<accession>A0A1I5YIP2</accession>
<dbReference type="SUPFAM" id="SSF53448">
    <property type="entry name" value="Nucleotide-diphospho-sugar transferases"/>
    <property type="match status" value="1"/>
</dbReference>
<proteinExistence type="predicted"/>
<keyword evidence="2" id="KW-1185">Reference proteome</keyword>
<dbReference type="Proteomes" id="UP000198727">
    <property type="component" value="Unassembled WGS sequence"/>
</dbReference>
<dbReference type="EMBL" id="FOWW01000007">
    <property type="protein sequence ID" value="SFQ44084.1"/>
    <property type="molecule type" value="Genomic_DNA"/>
</dbReference>
<protein>
    <submittedName>
        <fullName evidence="1">N-acylneuraminate cytidylyltransferase</fullName>
    </submittedName>
</protein>
<name>A0A1I5YIP2_9PSEU</name>
<dbReference type="AlphaFoldDB" id="A0A1I5YIP2"/>
<dbReference type="InterPro" id="IPR003329">
    <property type="entry name" value="Cytidylyl_trans"/>
</dbReference>
<dbReference type="InterPro" id="IPR050793">
    <property type="entry name" value="CMP-NeuNAc_synthase"/>
</dbReference>
<sequence>MVSADVLAVVPARGGSVGLPGKNLAVFRGRPLVAHAVHTALKAGLADVVVTTDDDDIAAAARTEGARVVRRPAALATADSRTLPAVLHVLDVESTPDTTVVVLLQPTSPLRTVADVEECLSLHDDRPTGSVVQMTTEPGHHPLKSCLVVDGTVQPVRAWEDLESPRQQLPVAARPTGGLYLARARDLRSWGRFFVPEVRAQFVPPERALDVDTEDDLHRAREWAARRA</sequence>
<reference evidence="2" key="1">
    <citation type="submission" date="2016-10" db="EMBL/GenBank/DDBJ databases">
        <authorList>
            <person name="Varghese N."/>
            <person name="Submissions S."/>
        </authorList>
    </citation>
    <scope>NUCLEOTIDE SEQUENCE [LARGE SCALE GENOMIC DNA]</scope>
    <source>
        <strain evidence="2">CGMCC 4.5579</strain>
    </source>
</reference>
<dbReference type="Gene3D" id="3.90.550.10">
    <property type="entry name" value="Spore Coat Polysaccharide Biosynthesis Protein SpsA, Chain A"/>
    <property type="match status" value="1"/>
</dbReference>
<keyword evidence="1" id="KW-0808">Transferase</keyword>
<dbReference type="PANTHER" id="PTHR21485">
    <property type="entry name" value="HAD SUPERFAMILY MEMBERS CMAS AND KDSC"/>
    <property type="match status" value="1"/>
</dbReference>
<dbReference type="Pfam" id="PF02348">
    <property type="entry name" value="CTP_transf_3"/>
    <property type="match status" value="1"/>
</dbReference>
<evidence type="ECO:0000313" key="2">
    <source>
        <dbReference type="Proteomes" id="UP000198727"/>
    </source>
</evidence>
<dbReference type="PANTHER" id="PTHR21485:SF6">
    <property type="entry name" value="N-ACYLNEURAMINATE CYTIDYLYLTRANSFERASE-RELATED"/>
    <property type="match status" value="1"/>
</dbReference>
<gene>
    <name evidence="1" type="ORF">SAMN05421810_107190</name>
</gene>
<dbReference type="RefSeq" id="WP_166677774.1">
    <property type="nucleotide sequence ID" value="NZ_FOWW01000007.1"/>
</dbReference>
<evidence type="ECO:0000313" key="1">
    <source>
        <dbReference type="EMBL" id="SFQ44084.1"/>
    </source>
</evidence>